<name>A0A3Q2Z6V6_HIPCM</name>
<feature type="signal peptide" evidence="12">
    <location>
        <begin position="1"/>
        <end position="18"/>
    </location>
</feature>
<keyword evidence="7" id="KW-0256">Endoplasmic reticulum</keyword>
<comment type="subunit">
    <text evidence="11">Homodimer; disulfide-linked. Seems to also exist as monomers.</text>
</comment>
<dbReference type="Ensembl" id="ENSHCOT00000028152.1">
    <property type="protein sequence ID" value="ENSHCOP00000027453.1"/>
    <property type="gene ID" value="ENSHCOG00000019297.1"/>
</dbReference>
<evidence type="ECO:0000256" key="2">
    <source>
        <dbReference type="ARBA" id="ARBA00004555"/>
    </source>
</evidence>
<keyword evidence="14" id="KW-1185">Reference proteome</keyword>
<comment type="similarity">
    <text evidence="4">Belongs to the FIBIN family.</text>
</comment>
<evidence type="ECO:0000256" key="5">
    <source>
        <dbReference type="ARBA" id="ARBA00022525"/>
    </source>
</evidence>
<evidence type="ECO:0000256" key="12">
    <source>
        <dbReference type="SAM" id="SignalP"/>
    </source>
</evidence>
<dbReference type="Proteomes" id="UP000264820">
    <property type="component" value="Unplaced"/>
</dbReference>
<evidence type="ECO:0000256" key="7">
    <source>
        <dbReference type="ARBA" id="ARBA00022824"/>
    </source>
</evidence>
<accession>A0A3Q2Z6V6</accession>
<dbReference type="AlphaFoldDB" id="A0A3Q2Z6V6"/>
<evidence type="ECO:0000313" key="13">
    <source>
        <dbReference type="Ensembl" id="ENSHCOP00000027453.1"/>
    </source>
</evidence>
<dbReference type="GeneTree" id="ENSGT00390000007623"/>
<protein>
    <submittedName>
        <fullName evidence="13">Fin bud initiation factor homolog</fullName>
    </submittedName>
</protein>
<dbReference type="OMA" id="MMDPVPL"/>
<evidence type="ECO:0000256" key="4">
    <source>
        <dbReference type="ARBA" id="ARBA00007437"/>
    </source>
</evidence>
<evidence type="ECO:0000256" key="9">
    <source>
        <dbReference type="ARBA" id="ARBA00023157"/>
    </source>
</evidence>
<reference evidence="13" key="2">
    <citation type="submission" date="2025-09" db="UniProtKB">
        <authorList>
            <consortium name="Ensembl"/>
        </authorList>
    </citation>
    <scope>IDENTIFICATION</scope>
</reference>
<evidence type="ECO:0000256" key="8">
    <source>
        <dbReference type="ARBA" id="ARBA00023034"/>
    </source>
</evidence>
<evidence type="ECO:0000256" key="1">
    <source>
        <dbReference type="ARBA" id="ARBA00004240"/>
    </source>
</evidence>
<sequence>MLSVRVSSSFVCLPLSAAVYDGPLQAEISNGTFHHFYVPDGDYDDTEDPEKCQMVFRFSDGSPCSVAEEESDALVREELILARLQAEDSARLLESIGRVVANDLDGEDTYGRFLRREISQITEAFSGVDKSLEELEVKFKQSQESELKEEQQLSGFVLKQVGDVRDSLRDTKDISLGLRDKQELLSLIVRSHGSRLSRLKTQYLNPGS</sequence>
<evidence type="ECO:0000256" key="10">
    <source>
        <dbReference type="ARBA" id="ARBA00023180"/>
    </source>
</evidence>
<dbReference type="GO" id="GO:0005783">
    <property type="term" value="C:endoplasmic reticulum"/>
    <property type="evidence" value="ECO:0007669"/>
    <property type="project" value="UniProtKB-SubCell"/>
</dbReference>
<organism evidence="13 14">
    <name type="scientific">Hippocampus comes</name>
    <name type="common">Tiger tail seahorse</name>
    <dbReference type="NCBI Taxonomy" id="109280"/>
    <lineage>
        <taxon>Eukaryota</taxon>
        <taxon>Metazoa</taxon>
        <taxon>Chordata</taxon>
        <taxon>Craniata</taxon>
        <taxon>Vertebrata</taxon>
        <taxon>Euteleostomi</taxon>
        <taxon>Actinopterygii</taxon>
        <taxon>Neopterygii</taxon>
        <taxon>Teleostei</taxon>
        <taxon>Neoteleostei</taxon>
        <taxon>Acanthomorphata</taxon>
        <taxon>Syngnathiaria</taxon>
        <taxon>Syngnathiformes</taxon>
        <taxon>Syngnathoidei</taxon>
        <taxon>Syngnathidae</taxon>
        <taxon>Hippocampus</taxon>
    </lineage>
</organism>
<dbReference type="STRING" id="109280.ENSHCOP00000027453"/>
<dbReference type="GO" id="GO:0005576">
    <property type="term" value="C:extracellular region"/>
    <property type="evidence" value="ECO:0007669"/>
    <property type="project" value="UniProtKB-SubCell"/>
</dbReference>
<evidence type="ECO:0000313" key="14">
    <source>
        <dbReference type="Proteomes" id="UP000264820"/>
    </source>
</evidence>
<evidence type="ECO:0000256" key="11">
    <source>
        <dbReference type="ARBA" id="ARBA00025913"/>
    </source>
</evidence>
<reference evidence="13" key="1">
    <citation type="submission" date="2025-08" db="UniProtKB">
        <authorList>
            <consortium name="Ensembl"/>
        </authorList>
    </citation>
    <scope>IDENTIFICATION</scope>
</reference>
<dbReference type="InterPro" id="IPR026772">
    <property type="entry name" value="Fibin"/>
</dbReference>
<dbReference type="Pfam" id="PF15819">
    <property type="entry name" value="Fibin"/>
    <property type="match status" value="1"/>
</dbReference>
<evidence type="ECO:0000256" key="3">
    <source>
        <dbReference type="ARBA" id="ARBA00004613"/>
    </source>
</evidence>
<keyword evidence="8" id="KW-0333">Golgi apparatus</keyword>
<feature type="chain" id="PRO_5018774660" evidence="12">
    <location>
        <begin position="19"/>
        <end position="208"/>
    </location>
</feature>
<evidence type="ECO:0000256" key="6">
    <source>
        <dbReference type="ARBA" id="ARBA00022729"/>
    </source>
</evidence>
<comment type="subcellular location">
    <subcellularLocation>
        <location evidence="1">Endoplasmic reticulum</location>
    </subcellularLocation>
    <subcellularLocation>
        <location evidence="2">Golgi apparatus</location>
    </subcellularLocation>
    <subcellularLocation>
        <location evidence="3">Secreted</location>
    </subcellularLocation>
</comment>
<proteinExistence type="inferred from homology"/>
<keyword evidence="10" id="KW-0325">Glycoprotein</keyword>
<keyword evidence="5" id="KW-0964">Secreted</keyword>
<keyword evidence="9" id="KW-1015">Disulfide bond</keyword>
<keyword evidence="6 12" id="KW-0732">Signal</keyword>
<dbReference type="GO" id="GO:0005794">
    <property type="term" value="C:Golgi apparatus"/>
    <property type="evidence" value="ECO:0007669"/>
    <property type="project" value="UniProtKB-SubCell"/>
</dbReference>
<dbReference type="PANTHER" id="PTHR31185:SF0">
    <property type="entry name" value="FIN BUD INITIATION FACTOR HOMOLOG"/>
    <property type="match status" value="1"/>
</dbReference>
<dbReference type="PANTHER" id="PTHR31185">
    <property type="entry name" value="FIN BUD INITIATION FACTOR FIBIN"/>
    <property type="match status" value="1"/>
</dbReference>